<comment type="caution">
    <text evidence="1">The sequence shown here is derived from an EMBL/GenBank/DDBJ whole genome shotgun (WGS) entry which is preliminary data.</text>
</comment>
<gene>
    <name evidence="1" type="ORF">LWC34_36005</name>
</gene>
<dbReference type="Proteomes" id="UP001521150">
    <property type="component" value="Unassembled WGS sequence"/>
</dbReference>
<proteinExistence type="predicted"/>
<name>A0ABS8ZL28_9PSEU</name>
<reference evidence="1 2" key="1">
    <citation type="submission" date="2021-12" db="EMBL/GenBank/DDBJ databases">
        <title>Genome sequence of Kibdelosporangium philippinense ATCC 49844.</title>
        <authorList>
            <person name="Fedorov E.A."/>
            <person name="Omeragic M."/>
            <person name="Shalygina K.F."/>
            <person name="Maclea K.S."/>
        </authorList>
    </citation>
    <scope>NUCLEOTIDE SEQUENCE [LARGE SCALE GENOMIC DNA]</scope>
    <source>
        <strain evidence="1 2">ATCC 49844</strain>
    </source>
</reference>
<evidence type="ECO:0000313" key="1">
    <source>
        <dbReference type="EMBL" id="MCE7008184.1"/>
    </source>
</evidence>
<protein>
    <submittedName>
        <fullName evidence="1">Nucleoporin NDC1</fullName>
    </submittedName>
</protein>
<sequence length="97" mass="10720">MGLAVYIENQIHERSYAGTDAGEWLTRVVAEAERGGTLSGIYQHGDTMFNIPQLNAIEGELAEIATRSPAVRPDVDALLELFEQIRRKGGYLWISGD</sequence>
<evidence type="ECO:0000313" key="2">
    <source>
        <dbReference type="Proteomes" id="UP001521150"/>
    </source>
</evidence>
<organism evidence="1 2">
    <name type="scientific">Kibdelosporangium philippinense</name>
    <dbReference type="NCBI Taxonomy" id="211113"/>
    <lineage>
        <taxon>Bacteria</taxon>
        <taxon>Bacillati</taxon>
        <taxon>Actinomycetota</taxon>
        <taxon>Actinomycetes</taxon>
        <taxon>Pseudonocardiales</taxon>
        <taxon>Pseudonocardiaceae</taxon>
        <taxon>Kibdelosporangium</taxon>
    </lineage>
</organism>
<dbReference type="EMBL" id="JAJVCN010000003">
    <property type="protein sequence ID" value="MCE7008184.1"/>
    <property type="molecule type" value="Genomic_DNA"/>
</dbReference>
<accession>A0ABS8ZL28</accession>
<dbReference type="RefSeq" id="WP_233729712.1">
    <property type="nucleotide sequence ID" value="NZ_JAJVCN010000003.1"/>
</dbReference>
<keyword evidence="2" id="KW-1185">Reference proteome</keyword>